<reference evidence="3" key="1">
    <citation type="submission" date="2015-06" db="EMBL/GenBank/DDBJ databases">
        <authorList>
            <person name="Radhakrishnan Rajesh"/>
            <person name="Underwood Anthony"/>
            <person name="Al-Shahib Ali"/>
        </authorList>
    </citation>
    <scope>NUCLEOTIDE SEQUENCE [LARGE SCALE GENOMIC DNA]</scope>
    <source>
        <strain evidence="3">P19_London_7_VIM_2_05_10</strain>
    </source>
</reference>
<dbReference type="EMBL" id="CVVU01000200">
    <property type="protein sequence ID" value="CRO93490.1"/>
    <property type="molecule type" value="Genomic_DNA"/>
</dbReference>
<sequence>MALNAVKEWVRRLGIGSWNKVEIRSEGAIPTAGPNYWDLSAPSYLYPLLGSNGIGTKPKPGSFVCDVYLGGRVSASSARTFVKKCTNVRGFKKVAPVLQMFLANGFDKEAVNIIRANGAIAATLDSLLGTDVAHGLNELASVLKATAINLGTPDKIDALFSALGKIEGAEGTLRGCLFEYLCAQLAEETYRKPHITINKLVRGSESTRAEVDVFVEVGNTELVFVECKGHLPTGQVDDAEVEKWLMKRIPVLREFAKHEEGYAKLKQTFELWTNATISAESKALIKQVNEKTQRYSIAYREGSDLQEMIKESGNQSLLKTYKQHFSNHPLAVAARKKTSPKTHSDTESRVESNAL</sequence>
<evidence type="ECO:0000313" key="3">
    <source>
        <dbReference type="Proteomes" id="UP000045039"/>
    </source>
</evidence>
<evidence type="ECO:0000313" key="2">
    <source>
        <dbReference type="EMBL" id="CRO93490.1"/>
    </source>
</evidence>
<dbReference type="AlphaFoldDB" id="A0A9P1R367"/>
<accession>A0A9P1R367</accession>
<feature type="compositionally biased region" description="Basic and acidic residues" evidence="1">
    <location>
        <begin position="342"/>
        <end position="355"/>
    </location>
</feature>
<gene>
    <name evidence="2" type="ORF">PAERUG_P19_London_7_VIM_2_05_10_02909</name>
</gene>
<evidence type="ECO:0000256" key="1">
    <source>
        <dbReference type="SAM" id="MobiDB-lite"/>
    </source>
</evidence>
<name>A0A9P1R367_PSEAI</name>
<organism evidence="2 3">
    <name type="scientific">Pseudomonas aeruginosa</name>
    <dbReference type="NCBI Taxonomy" id="287"/>
    <lineage>
        <taxon>Bacteria</taxon>
        <taxon>Pseudomonadati</taxon>
        <taxon>Pseudomonadota</taxon>
        <taxon>Gammaproteobacteria</taxon>
        <taxon>Pseudomonadales</taxon>
        <taxon>Pseudomonadaceae</taxon>
        <taxon>Pseudomonas</taxon>
    </lineage>
</organism>
<dbReference type="Proteomes" id="UP000045039">
    <property type="component" value="Unassembled WGS sequence"/>
</dbReference>
<protein>
    <submittedName>
        <fullName evidence="2">Uncharacterized protein</fullName>
    </submittedName>
</protein>
<comment type="caution">
    <text evidence="2">The sequence shown here is derived from an EMBL/GenBank/DDBJ whole genome shotgun (WGS) entry which is preliminary data.</text>
</comment>
<proteinExistence type="predicted"/>
<feature type="region of interest" description="Disordered" evidence="1">
    <location>
        <begin position="333"/>
        <end position="355"/>
    </location>
</feature>